<dbReference type="InterPro" id="IPR000014">
    <property type="entry name" value="PAS"/>
</dbReference>
<evidence type="ECO:0000256" key="3">
    <source>
        <dbReference type="ARBA" id="ARBA00015909"/>
    </source>
</evidence>
<evidence type="ECO:0000256" key="5">
    <source>
        <dbReference type="ARBA" id="ARBA00022491"/>
    </source>
</evidence>
<evidence type="ECO:0000313" key="18">
    <source>
        <dbReference type="Proteomes" id="UP001501920"/>
    </source>
</evidence>
<dbReference type="GO" id="GO:0034751">
    <property type="term" value="C:aryl hydrocarbon receptor complex"/>
    <property type="evidence" value="ECO:0007669"/>
    <property type="project" value="TreeGrafter"/>
</dbReference>
<sequence>MLDTDRYAGKKRKKPIQKQKPAIDASKSNPSKRHRDRLNGELERLTNMLPFPEDICSRLDKLSVLRLSVGYLKVKSFFNATMKKNSVEFPVGNGLDINELDAKGFSEGDLLLQALNGFVLVVTAEGYVFYASPTVQDYLGFHQSDMVHQSVFEFIHIDDRAMFRRQLHFALNPKLLDADGDGDGMQNSSDITRNIMTYDPQYIPPENSSFLERAFVCRFRCLLDNSSGFLKLNFQGRLKFLIGQNKKAEDGSVLQPQLALFAIATPVQPPAILEIRTKTLIFQTKHKLDFTPLGIDSRGKVVLGYSEMELCMKGSGYQFIHAADMMHCADNHVRMIKTGESGMTVFRLLTKNGGWIWVQANARLVYKGGRPDFIIARQRALVNAEGEEHLRQRRLQLPFSLTTGEAVLYDTSPTLDIMSPESNNKEPSILSGIDQKAMDPRSILASIQKQDKTIYQHPTEPEFTVDEAFMDSWALFNVPSHALKDETIKEEEKDTVVSMIDTLEQLAQDGDLCAALQQMEVDSTELKEWENALLRMAKESSGSEKGLSFDEILTNDIFSYVEDALYKETINGPPPQPTAPAPAKTNPFRGQSGQCPATTVNHECGFSTGHSLDSREAAKHDLNKLDFVGRAQQEIVAAVSATQISQRLSQLGPNATMGLSIPGNQEDTSLHNFVNNLSQTGLFTFDSKELFSQTQKHLGQKTTSSTLIIPYNSWESQQTLQNGRDKAKVQTSLMSSCQFGSYPVNQTETPQMHYLQNGFHQSSQPTANHWNKTDLGTGNHSPSLSPCKSHVSSDVSPPCPNLLKFPQQSNMQPSEQWKQALPEQPCPVLVKNRLVPESYQNLETPEFPLVHLLPETSPSSADECKSITNDAYHTTSNRLAANHCSPLSSCMFESRSPLTNADQPHPQAQAVTIASCFKKTIPDNQSPPQASCYFQWMRNEPVVGTSSIPQEDACISPPSCHVVSGVSKSQSVSQQYNDCNGQIQIEHHPVEYSSSFSIPPLVKGIYLSENGKANCCNL</sequence>
<feature type="region of interest" description="Disordered" evidence="14">
    <location>
        <begin position="1"/>
        <end position="36"/>
    </location>
</feature>
<dbReference type="InterPro" id="IPR036638">
    <property type="entry name" value="HLH_DNA-bd_sf"/>
</dbReference>
<dbReference type="GeneTree" id="ENSGT00940000154486"/>
<dbReference type="Gene3D" id="3.30.450.20">
    <property type="entry name" value="PAS domain"/>
    <property type="match status" value="2"/>
</dbReference>
<evidence type="ECO:0000256" key="12">
    <source>
        <dbReference type="ARBA" id="ARBA00023163"/>
    </source>
</evidence>
<evidence type="ECO:0000256" key="1">
    <source>
        <dbReference type="ARBA" id="ARBA00004123"/>
    </source>
</evidence>
<dbReference type="InterPro" id="IPR011598">
    <property type="entry name" value="bHLH_dom"/>
</dbReference>
<evidence type="ECO:0000256" key="6">
    <source>
        <dbReference type="ARBA" id="ARBA00022737"/>
    </source>
</evidence>
<dbReference type="GO" id="GO:0000976">
    <property type="term" value="F:transcription cis-regulatory region binding"/>
    <property type="evidence" value="ECO:0007669"/>
    <property type="project" value="TreeGrafter"/>
</dbReference>
<dbReference type="SMART" id="SM00091">
    <property type="entry name" value="PAS"/>
    <property type="match status" value="2"/>
</dbReference>
<evidence type="ECO:0000259" key="16">
    <source>
        <dbReference type="PROSITE" id="PS50888"/>
    </source>
</evidence>
<dbReference type="InterPro" id="IPR013767">
    <property type="entry name" value="PAS_fold"/>
</dbReference>
<feature type="domain" description="PAS" evidence="15">
    <location>
        <begin position="111"/>
        <end position="174"/>
    </location>
</feature>
<evidence type="ECO:0000313" key="17">
    <source>
        <dbReference type="Ensembl" id="ENSPNAP00000021284.2"/>
    </source>
</evidence>
<dbReference type="Gene3D" id="4.10.280.10">
    <property type="entry name" value="Helix-loop-helix DNA-binding domain"/>
    <property type="match status" value="1"/>
</dbReference>
<dbReference type="GeneID" id="108425964"/>
<accession>A0A3B4DEB5</accession>
<evidence type="ECO:0000256" key="7">
    <source>
        <dbReference type="ARBA" id="ARBA00022765"/>
    </source>
</evidence>
<dbReference type="RefSeq" id="XP_017550560.2">
    <property type="nucleotide sequence ID" value="XM_017695071.2"/>
</dbReference>
<feature type="domain" description="BHLH" evidence="16">
    <location>
        <begin position="22"/>
        <end position="75"/>
    </location>
</feature>
<evidence type="ECO:0000256" key="8">
    <source>
        <dbReference type="ARBA" id="ARBA00023015"/>
    </source>
</evidence>
<feature type="region of interest" description="Disordered" evidence="14">
    <location>
        <begin position="572"/>
        <end position="594"/>
    </location>
</feature>
<keyword evidence="7" id="KW-0013">ADP-ribosylation</keyword>
<dbReference type="CDD" id="cd19696">
    <property type="entry name" value="bHLH-PAS_AhR_like"/>
    <property type="match status" value="1"/>
</dbReference>
<dbReference type="Proteomes" id="UP001501920">
    <property type="component" value="Chromosome 6"/>
</dbReference>
<dbReference type="GO" id="GO:0005634">
    <property type="term" value="C:nucleus"/>
    <property type="evidence" value="ECO:0007669"/>
    <property type="project" value="UniProtKB-SubCell"/>
</dbReference>
<comment type="subcellular location">
    <subcellularLocation>
        <location evidence="2">Cytoplasm</location>
    </subcellularLocation>
    <subcellularLocation>
        <location evidence="1">Nucleus</location>
    </subcellularLocation>
</comment>
<proteinExistence type="predicted"/>
<dbReference type="OrthoDB" id="7788762at2759"/>
<keyword evidence="5" id="KW-0678">Repressor</keyword>
<keyword evidence="11" id="KW-0010">Activator</keyword>
<dbReference type="GO" id="GO:0048511">
    <property type="term" value="P:rhythmic process"/>
    <property type="evidence" value="ECO:0007669"/>
    <property type="project" value="UniProtKB-KW"/>
</dbReference>
<dbReference type="SMART" id="SM00353">
    <property type="entry name" value="HLH"/>
    <property type="match status" value="1"/>
</dbReference>
<organism evidence="17 18">
    <name type="scientific">Pygocentrus nattereri</name>
    <name type="common">Red-bellied piranha</name>
    <dbReference type="NCBI Taxonomy" id="42514"/>
    <lineage>
        <taxon>Eukaryota</taxon>
        <taxon>Metazoa</taxon>
        <taxon>Chordata</taxon>
        <taxon>Craniata</taxon>
        <taxon>Vertebrata</taxon>
        <taxon>Euteleostomi</taxon>
        <taxon>Actinopterygii</taxon>
        <taxon>Neopterygii</taxon>
        <taxon>Teleostei</taxon>
        <taxon>Ostariophysi</taxon>
        <taxon>Characiformes</taxon>
        <taxon>Characoidei</taxon>
        <taxon>Pygocentrus</taxon>
    </lineage>
</organism>
<reference evidence="17" key="2">
    <citation type="submission" date="2025-08" db="UniProtKB">
        <authorList>
            <consortium name="Ensembl"/>
        </authorList>
    </citation>
    <scope>IDENTIFICATION</scope>
</reference>
<dbReference type="GO" id="GO:0006805">
    <property type="term" value="P:xenobiotic metabolic process"/>
    <property type="evidence" value="ECO:0007669"/>
    <property type="project" value="InterPro"/>
</dbReference>
<evidence type="ECO:0000256" key="4">
    <source>
        <dbReference type="ARBA" id="ARBA00022490"/>
    </source>
</evidence>
<keyword evidence="8" id="KW-0805">Transcription regulation</keyword>
<evidence type="ECO:0000259" key="15">
    <source>
        <dbReference type="PROSITE" id="PS50112"/>
    </source>
</evidence>
<evidence type="ECO:0000256" key="2">
    <source>
        <dbReference type="ARBA" id="ARBA00004496"/>
    </source>
</evidence>
<evidence type="ECO:0000256" key="9">
    <source>
        <dbReference type="ARBA" id="ARBA00023108"/>
    </source>
</evidence>
<dbReference type="FunFam" id="4.10.280.10:FF:000024">
    <property type="entry name" value="Aryl hydrocarbon receptor 2"/>
    <property type="match status" value="1"/>
</dbReference>
<dbReference type="PANTHER" id="PTHR10649">
    <property type="entry name" value="ARYL HYDROCARBON RECEPTOR"/>
    <property type="match status" value="1"/>
</dbReference>
<keyword evidence="9" id="KW-0090">Biological rhythms</keyword>
<keyword evidence="6" id="KW-0677">Repeat</keyword>
<dbReference type="SUPFAM" id="SSF55785">
    <property type="entry name" value="PYP-like sensor domain (PAS domain)"/>
    <property type="match status" value="2"/>
</dbReference>
<dbReference type="InterPro" id="IPR035965">
    <property type="entry name" value="PAS-like_dom_sf"/>
</dbReference>
<dbReference type="Pfam" id="PF00989">
    <property type="entry name" value="PAS"/>
    <property type="match status" value="1"/>
</dbReference>
<dbReference type="Ensembl" id="ENSPNAT00000032438.2">
    <property type="protein sequence ID" value="ENSPNAP00000021284.2"/>
    <property type="gene ID" value="ENSPNAG00000005617.2"/>
</dbReference>
<dbReference type="GO" id="GO:0048513">
    <property type="term" value="P:animal organ development"/>
    <property type="evidence" value="ECO:0007669"/>
    <property type="project" value="UniProtKB-ARBA"/>
</dbReference>
<dbReference type="Pfam" id="PF08447">
    <property type="entry name" value="PAS_3"/>
    <property type="match status" value="1"/>
</dbReference>
<reference evidence="17" key="3">
    <citation type="submission" date="2025-09" db="UniProtKB">
        <authorList>
            <consortium name="Ensembl"/>
        </authorList>
    </citation>
    <scope>IDENTIFICATION</scope>
</reference>
<name>A0A3B4DEB5_PYGNA</name>
<dbReference type="PROSITE" id="PS50112">
    <property type="entry name" value="PAS"/>
    <property type="match status" value="1"/>
</dbReference>
<dbReference type="OMA" id="ISKRECT"/>
<evidence type="ECO:0000256" key="14">
    <source>
        <dbReference type="SAM" id="MobiDB-lite"/>
    </source>
</evidence>
<reference evidence="17 18" key="1">
    <citation type="submission" date="2020-10" db="EMBL/GenBank/DDBJ databases">
        <title>Pygocentrus nattereri (red-bellied piranha) genome, fPygNat1, primary haplotype.</title>
        <authorList>
            <person name="Myers G."/>
            <person name="Meyer A."/>
            <person name="Karagic N."/>
            <person name="Pippel M."/>
            <person name="Winkler S."/>
            <person name="Tracey A."/>
            <person name="Wood J."/>
            <person name="Formenti G."/>
            <person name="Howe K."/>
            <person name="Fedrigo O."/>
            <person name="Jarvis E.D."/>
        </authorList>
    </citation>
    <scope>NUCLEOTIDE SEQUENCE [LARGE SCALE GENOMIC DNA]</scope>
</reference>
<dbReference type="FunFam" id="3.30.450.20:FF:000019">
    <property type="entry name" value="Aryl hydrocarbon receptor 1"/>
    <property type="match status" value="1"/>
</dbReference>
<dbReference type="PROSITE" id="PS50888">
    <property type="entry name" value="BHLH"/>
    <property type="match status" value="1"/>
</dbReference>
<keyword evidence="18" id="KW-1185">Reference proteome</keyword>
<keyword evidence="10" id="KW-0238">DNA-binding</keyword>
<evidence type="ECO:0000256" key="10">
    <source>
        <dbReference type="ARBA" id="ARBA00023125"/>
    </source>
</evidence>
<dbReference type="GO" id="GO:0004879">
    <property type="term" value="F:nuclear receptor activity"/>
    <property type="evidence" value="ECO:0007669"/>
    <property type="project" value="UniProtKB-ARBA"/>
</dbReference>
<dbReference type="STRING" id="42514.ENSPNAP00000021284"/>
<protein>
    <recommendedName>
        <fullName evidence="3">Aryl hydrocarbon receptor</fullName>
    </recommendedName>
</protein>
<evidence type="ECO:0000256" key="13">
    <source>
        <dbReference type="ARBA" id="ARBA00023242"/>
    </source>
</evidence>
<keyword evidence="12" id="KW-0804">Transcription</keyword>
<dbReference type="SMART" id="SM00086">
    <property type="entry name" value="PAC"/>
    <property type="match status" value="1"/>
</dbReference>
<dbReference type="AlphaFoldDB" id="A0A3B4DEB5"/>
<dbReference type="SUPFAM" id="SSF47459">
    <property type="entry name" value="HLH, helix-loop-helix DNA-binding domain"/>
    <property type="match status" value="1"/>
</dbReference>
<dbReference type="CDD" id="cd00130">
    <property type="entry name" value="PAS"/>
    <property type="match status" value="2"/>
</dbReference>
<evidence type="ECO:0000256" key="11">
    <source>
        <dbReference type="ARBA" id="ARBA00023159"/>
    </source>
</evidence>
<dbReference type="GO" id="GO:0046983">
    <property type="term" value="F:protein dimerization activity"/>
    <property type="evidence" value="ECO:0007669"/>
    <property type="project" value="InterPro"/>
</dbReference>
<dbReference type="InterPro" id="IPR001610">
    <property type="entry name" value="PAC"/>
</dbReference>
<dbReference type="PANTHER" id="PTHR10649:SF17">
    <property type="entry name" value="ARYL HYDROCARBON RECEPTOR 2"/>
    <property type="match status" value="1"/>
</dbReference>
<dbReference type="FunFam" id="3.30.450.20:FF:000035">
    <property type="entry name" value="Aryl hydrocarbon receptor"/>
    <property type="match status" value="1"/>
</dbReference>
<dbReference type="InterPro" id="IPR013655">
    <property type="entry name" value="PAS_fold_3"/>
</dbReference>
<dbReference type="GO" id="GO:1904613">
    <property type="term" value="P:cellular response to 2,3,7,8-tetrachlorodibenzodioxine"/>
    <property type="evidence" value="ECO:0007669"/>
    <property type="project" value="UniProtKB-ARBA"/>
</dbReference>
<keyword evidence="4" id="KW-0963">Cytoplasm</keyword>
<keyword evidence="13" id="KW-0539">Nucleus</keyword>
<dbReference type="GO" id="GO:0005737">
    <property type="term" value="C:cytoplasm"/>
    <property type="evidence" value="ECO:0007669"/>
    <property type="project" value="UniProtKB-SubCell"/>
</dbReference>
<dbReference type="InterPro" id="IPR039091">
    <property type="entry name" value="AHR/AHRR"/>
</dbReference>